<evidence type="ECO:0000313" key="3">
    <source>
        <dbReference type="EnsemblMetazoa" id="ISCW022991-PA"/>
    </source>
</evidence>
<dbReference type="Proteomes" id="UP000001555">
    <property type="component" value="Unassembled WGS sequence"/>
</dbReference>
<reference evidence="3" key="2">
    <citation type="submission" date="2020-05" db="UniProtKB">
        <authorList>
            <consortium name="EnsemblMetazoa"/>
        </authorList>
    </citation>
    <scope>IDENTIFICATION</scope>
    <source>
        <strain evidence="3">wikel</strain>
    </source>
</reference>
<feature type="compositionally biased region" description="Polar residues" evidence="1">
    <location>
        <begin position="102"/>
        <end position="114"/>
    </location>
</feature>
<dbReference type="VEuPathDB" id="VectorBase:ISCW022991"/>
<gene>
    <name evidence="2" type="ORF">IscW_ISCW022991</name>
</gene>
<dbReference type="PaxDb" id="6945-B7QM64"/>
<dbReference type="InParanoid" id="B7QM64"/>
<proteinExistence type="predicted"/>
<sequence length="171" mass="17466">MHVSSPGRPALVAARAAGKAAARREARPPGGSGAHLIVRGAAGIHWQSAASRGASDMQARLRRRGAGPPGVVVRCPDPGPPPPIASGVGTPRGCQRVGRRSPTGSGRTLENGSSAPPLGATHALSCGHGGRASAAAGARPREAPALRRLARVERTNRTGYEWPCRRAPGKR</sequence>
<dbReference type="EMBL" id="ABJB010551345">
    <property type="status" value="NOT_ANNOTATED_CDS"/>
    <property type="molecule type" value="Genomic_DNA"/>
</dbReference>
<feature type="compositionally biased region" description="Low complexity" evidence="1">
    <location>
        <begin position="1"/>
        <end position="20"/>
    </location>
</feature>
<dbReference type="EnsemblMetazoa" id="ISCW022991-RA">
    <property type="protein sequence ID" value="ISCW022991-PA"/>
    <property type="gene ID" value="ISCW022991"/>
</dbReference>
<protein>
    <submittedName>
        <fullName evidence="2 3">Uncharacterized protein</fullName>
    </submittedName>
</protein>
<dbReference type="AlphaFoldDB" id="B7QM64"/>
<name>B7QM64_IXOSC</name>
<dbReference type="HOGENOM" id="CLU_1564604_0_0_1"/>
<evidence type="ECO:0000313" key="2">
    <source>
        <dbReference type="EMBL" id="EEC19936.1"/>
    </source>
</evidence>
<evidence type="ECO:0000313" key="4">
    <source>
        <dbReference type="Proteomes" id="UP000001555"/>
    </source>
</evidence>
<keyword evidence="4" id="KW-1185">Reference proteome</keyword>
<evidence type="ECO:0000256" key="1">
    <source>
        <dbReference type="SAM" id="MobiDB-lite"/>
    </source>
</evidence>
<feature type="region of interest" description="Disordered" evidence="1">
    <location>
        <begin position="1"/>
        <end position="34"/>
    </location>
</feature>
<feature type="region of interest" description="Disordered" evidence="1">
    <location>
        <begin position="49"/>
        <end position="143"/>
    </location>
</feature>
<accession>B7QM64</accession>
<reference evidence="2 4" key="1">
    <citation type="submission" date="2008-03" db="EMBL/GenBank/DDBJ databases">
        <title>Annotation of Ixodes scapularis.</title>
        <authorList>
            <consortium name="Ixodes scapularis Genome Project Consortium"/>
            <person name="Caler E."/>
            <person name="Hannick L.I."/>
            <person name="Bidwell S."/>
            <person name="Joardar V."/>
            <person name="Thiagarajan M."/>
            <person name="Amedeo P."/>
            <person name="Galinsky K.J."/>
            <person name="Schobel S."/>
            <person name="Inman J."/>
            <person name="Hostetler J."/>
            <person name="Miller J."/>
            <person name="Hammond M."/>
            <person name="Megy K."/>
            <person name="Lawson D."/>
            <person name="Kodira C."/>
            <person name="Sutton G."/>
            <person name="Meyer J."/>
            <person name="Hill C.A."/>
            <person name="Birren B."/>
            <person name="Nene V."/>
            <person name="Collins F."/>
            <person name="Alarcon-Chaidez F."/>
            <person name="Wikel S."/>
            <person name="Strausberg R."/>
        </authorList>
    </citation>
    <scope>NUCLEOTIDE SEQUENCE [LARGE SCALE GENOMIC DNA]</scope>
    <source>
        <strain evidence="4">Wikel</strain>
        <strain evidence="2">Wikel colony</strain>
    </source>
</reference>
<organism>
    <name type="scientific">Ixodes scapularis</name>
    <name type="common">Black-legged tick</name>
    <name type="synonym">Deer tick</name>
    <dbReference type="NCBI Taxonomy" id="6945"/>
    <lineage>
        <taxon>Eukaryota</taxon>
        <taxon>Metazoa</taxon>
        <taxon>Ecdysozoa</taxon>
        <taxon>Arthropoda</taxon>
        <taxon>Chelicerata</taxon>
        <taxon>Arachnida</taxon>
        <taxon>Acari</taxon>
        <taxon>Parasitiformes</taxon>
        <taxon>Ixodida</taxon>
        <taxon>Ixodoidea</taxon>
        <taxon>Ixodidae</taxon>
        <taxon>Ixodinae</taxon>
        <taxon>Ixodes</taxon>
    </lineage>
</organism>
<dbReference type="VEuPathDB" id="VectorBase:ISCI022991"/>
<dbReference type="EMBL" id="DS969391">
    <property type="protein sequence ID" value="EEC19936.1"/>
    <property type="molecule type" value="Genomic_DNA"/>
</dbReference>